<dbReference type="Pfam" id="PF13561">
    <property type="entry name" value="adh_short_C2"/>
    <property type="match status" value="1"/>
</dbReference>
<dbReference type="EMBL" id="CP034235">
    <property type="protein sequence ID" value="QGQ99092.1"/>
    <property type="molecule type" value="Genomic_DNA"/>
</dbReference>
<dbReference type="KEGG" id="ppsc:EHS13_31545"/>
<dbReference type="Gene3D" id="3.40.50.720">
    <property type="entry name" value="NAD(P)-binding Rossmann-like Domain"/>
    <property type="match status" value="1"/>
</dbReference>
<keyword evidence="4" id="KW-1185">Reference proteome</keyword>
<dbReference type="FunFam" id="3.40.50.720:FF:000084">
    <property type="entry name" value="Short-chain dehydrogenase reductase"/>
    <property type="match status" value="1"/>
</dbReference>
<dbReference type="AlphaFoldDB" id="A0A6B8RTJ5"/>
<proteinExistence type="inferred from homology"/>
<gene>
    <name evidence="3" type="ORF">EHS13_31545</name>
</gene>
<accession>A0A6B8RTJ5</accession>
<dbReference type="InterPro" id="IPR036291">
    <property type="entry name" value="NAD(P)-bd_dom_sf"/>
</dbReference>
<dbReference type="GO" id="GO:0008206">
    <property type="term" value="P:bile acid metabolic process"/>
    <property type="evidence" value="ECO:0007669"/>
    <property type="project" value="UniProtKB-ARBA"/>
</dbReference>
<dbReference type="Proteomes" id="UP000426246">
    <property type="component" value="Chromosome"/>
</dbReference>
<dbReference type="PRINTS" id="PR00081">
    <property type="entry name" value="GDHRDH"/>
</dbReference>
<dbReference type="SUPFAM" id="SSF51735">
    <property type="entry name" value="NAD(P)-binding Rossmann-fold domains"/>
    <property type="match status" value="1"/>
</dbReference>
<dbReference type="PANTHER" id="PTHR43639:SF1">
    <property type="entry name" value="SHORT-CHAIN DEHYDROGENASE_REDUCTASE FAMILY PROTEIN"/>
    <property type="match status" value="1"/>
</dbReference>
<reference evidence="4" key="1">
    <citation type="submission" date="2018-11" db="EMBL/GenBank/DDBJ databases">
        <title>Complete genome sequence of Paenibacillus sp. ML311-T8.</title>
        <authorList>
            <person name="Nam Y.-D."/>
            <person name="Kang J."/>
            <person name="Chung W.-H."/>
            <person name="Park Y.S."/>
        </authorList>
    </citation>
    <scope>NUCLEOTIDE SEQUENCE [LARGE SCALE GENOMIC DNA]</scope>
    <source>
        <strain evidence="4">ML311-T8</strain>
    </source>
</reference>
<comment type="similarity">
    <text evidence="1">Belongs to the short-chain dehydrogenases/reductases (SDR) family.</text>
</comment>
<evidence type="ECO:0000313" key="4">
    <source>
        <dbReference type="Proteomes" id="UP000426246"/>
    </source>
</evidence>
<sequence length="257" mass="27655">MDHARKTAIITGASRGIGRGIAFALAEKGYDLFITHLDEEEEANEVSRQLLADYGTQCKVLKVDLSQVDAPELVINTAIEAFGSVHVLVNNAGISRFKSITIHEAAAMDYIYQLNFRAPMLTTKFIANHMISKGIHGSIVNITSSRAERAYPLDAVYGGMKAGLLRATQSNAIELAPYGIRVNSIGPGAIQVRAEYQESYDILGPQIPLGRVGKPSDIGQTTAWLVSDEASYITGINLRVDGGLILPGMPENIGKGL</sequence>
<dbReference type="PRINTS" id="PR00080">
    <property type="entry name" value="SDRFAMILY"/>
</dbReference>
<dbReference type="GO" id="GO:0016491">
    <property type="term" value="F:oxidoreductase activity"/>
    <property type="evidence" value="ECO:0007669"/>
    <property type="project" value="UniProtKB-KW"/>
</dbReference>
<dbReference type="OrthoDB" id="9803333at2"/>
<evidence type="ECO:0000256" key="1">
    <source>
        <dbReference type="ARBA" id="ARBA00006484"/>
    </source>
</evidence>
<dbReference type="CDD" id="cd05233">
    <property type="entry name" value="SDR_c"/>
    <property type="match status" value="1"/>
</dbReference>
<dbReference type="InterPro" id="IPR002347">
    <property type="entry name" value="SDR_fam"/>
</dbReference>
<protein>
    <submittedName>
        <fullName evidence="3">SDR family oxidoreductase</fullName>
    </submittedName>
</protein>
<dbReference type="PANTHER" id="PTHR43639">
    <property type="entry name" value="OXIDOREDUCTASE, SHORT-CHAIN DEHYDROGENASE/REDUCTASE FAMILY (AFU_ORTHOLOGUE AFUA_5G02870)"/>
    <property type="match status" value="1"/>
</dbReference>
<evidence type="ECO:0000313" key="3">
    <source>
        <dbReference type="EMBL" id="QGQ99092.1"/>
    </source>
</evidence>
<organism evidence="3 4">
    <name type="scientific">Paenibacillus psychroresistens</name>
    <dbReference type="NCBI Taxonomy" id="1778678"/>
    <lineage>
        <taxon>Bacteria</taxon>
        <taxon>Bacillati</taxon>
        <taxon>Bacillota</taxon>
        <taxon>Bacilli</taxon>
        <taxon>Bacillales</taxon>
        <taxon>Paenibacillaceae</taxon>
        <taxon>Paenibacillus</taxon>
    </lineage>
</organism>
<evidence type="ECO:0000256" key="2">
    <source>
        <dbReference type="ARBA" id="ARBA00023002"/>
    </source>
</evidence>
<keyword evidence="2" id="KW-0560">Oxidoreductase</keyword>
<name>A0A6B8RTJ5_9BACL</name>
<dbReference type="RefSeq" id="WP_155704199.1">
    <property type="nucleotide sequence ID" value="NZ_CP034235.1"/>
</dbReference>